<dbReference type="Proteomes" id="UP000295741">
    <property type="component" value="Unassembled WGS sequence"/>
</dbReference>
<dbReference type="AlphaFoldDB" id="A0A4R6ITB1"/>
<name>A0A4R6ITB1_9BACT</name>
<gene>
    <name evidence="1" type="ORF">BC659_2685</name>
</gene>
<evidence type="ECO:0000313" key="2">
    <source>
        <dbReference type="Proteomes" id="UP000295741"/>
    </source>
</evidence>
<comment type="caution">
    <text evidence="1">The sequence shown here is derived from an EMBL/GenBank/DDBJ whole genome shotgun (WGS) entry which is preliminary data.</text>
</comment>
<organism evidence="1 2">
    <name type="scientific">Sediminibacterium goheungense</name>
    <dbReference type="NCBI Taxonomy" id="1086393"/>
    <lineage>
        <taxon>Bacteria</taxon>
        <taxon>Pseudomonadati</taxon>
        <taxon>Bacteroidota</taxon>
        <taxon>Chitinophagia</taxon>
        <taxon>Chitinophagales</taxon>
        <taxon>Chitinophagaceae</taxon>
        <taxon>Sediminibacterium</taxon>
    </lineage>
</organism>
<protein>
    <submittedName>
        <fullName evidence="1">Uncharacterized protein</fullName>
    </submittedName>
</protein>
<evidence type="ECO:0000313" key="1">
    <source>
        <dbReference type="EMBL" id="TDO25762.1"/>
    </source>
</evidence>
<dbReference type="OrthoDB" id="662308at2"/>
<dbReference type="RefSeq" id="WP_133475256.1">
    <property type="nucleotide sequence ID" value="NZ_SNWP01000012.1"/>
</dbReference>
<proteinExistence type="predicted"/>
<sequence length="346" mass="40100">MKHWNLLIVFCCCGIIHLSAQRALPGFTVEELSKGKISISWINPYPTCNQLAVQRSTDGINFRTIFSAQSPELPRNGYVDSKVPVAPKVYYRIFYVLAGGSYFFTEIKSGTDINKETTNTDPLKKQEDINARITLPTEPVKETVVTKDSSKNEVVEKTIKIYKRGTFLYQFNVQAYKNFRDSIIQYTQDSLSLIKPGEVNWKPFVPKPKEYVSVFVKDTLLVQIELPFYKRFKDSVAAYTKDTLVNITTFRAELSRFVPKQVWKPSIYVYTNTSGYLNISLPAQELNAYRIVFFDADNKELFRVNKIKEAELTLDKANFKHSGWFNFELYKHNELVEKNKFFLQKD</sequence>
<keyword evidence="2" id="KW-1185">Reference proteome</keyword>
<reference evidence="1 2" key="1">
    <citation type="submission" date="2019-03" db="EMBL/GenBank/DDBJ databases">
        <title>Genomic Encyclopedia of Archaeal and Bacterial Type Strains, Phase II (KMG-II): from individual species to whole genera.</title>
        <authorList>
            <person name="Goeker M."/>
        </authorList>
    </citation>
    <scope>NUCLEOTIDE SEQUENCE [LARGE SCALE GENOMIC DNA]</scope>
    <source>
        <strain evidence="1 2">DSM 28323</strain>
    </source>
</reference>
<dbReference type="EMBL" id="SNWP01000012">
    <property type="protein sequence ID" value="TDO25762.1"/>
    <property type="molecule type" value="Genomic_DNA"/>
</dbReference>
<accession>A0A4R6ITB1</accession>